<evidence type="ECO:0000256" key="3">
    <source>
        <dbReference type="SAM" id="MobiDB-lite"/>
    </source>
</evidence>
<dbReference type="PANTHER" id="PTHR36837:SF5">
    <property type="entry name" value="POLY-3-HYDROXYBUTYRATE SYNTHASE"/>
    <property type="match status" value="1"/>
</dbReference>
<protein>
    <submittedName>
        <fullName evidence="6">Alpha/beta fold hydrolase</fullName>
    </submittedName>
</protein>
<feature type="region of interest" description="Disordered" evidence="3">
    <location>
        <begin position="557"/>
        <end position="580"/>
    </location>
</feature>
<name>A0A7X4H6H2_9BURK</name>
<dbReference type="PANTHER" id="PTHR36837">
    <property type="entry name" value="POLY(3-HYDROXYALKANOATE) POLYMERASE SUBUNIT PHAC"/>
    <property type="match status" value="1"/>
</dbReference>
<evidence type="ECO:0000313" key="6">
    <source>
        <dbReference type="EMBL" id="MYM76241.1"/>
    </source>
</evidence>
<dbReference type="Gene3D" id="3.40.50.1820">
    <property type="entry name" value="alpha/beta hydrolase"/>
    <property type="match status" value="1"/>
</dbReference>
<evidence type="ECO:0000259" key="4">
    <source>
        <dbReference type="Pfam" id="PF07167"/>
    </source>
</evidence>
<dbReference type="Proteomes" id="UP000469734">
    <property type="component" value="Unassembled WGS sequence"/>
</dbReference>
<keyword evidence="2" id="KW-0012">Acyltransferase</keyword>
<dbReference type="RefSeq" id="WP_161048247.1">
    <property type="nucleotide sequence ID" value="NZ_WWCR01000085.1"/>
</dbReference>
<sequence length="580" mass="63292">MKQTLLRVVAPAPSRPPAATAPPAARRHPLDLYWQSRVARATGGISPIAMQLAFQDWWQHLAVSPGKCGELATFWLTALGGAAAGEDRRFAHFAWRQWPFAQYVSGFKLLEQFWQQATSGVAGVAPHHAEVVAFTARQLLDMWAPSNFLWTNPEVQRAALASGGRSLVDGALNWRQDLCRHLAPPGAAVAEPVDAPYVPGVDVAVTPGQVIFRNALIELIQYAPQTARVYREPVLVVPSWIMKYYILDLSPHNSLVRYLVGQGHTVLMMSWRNPGAADRDLGMEDYLRDGLLAALAQADAVGGGAPVHAVGYCLGGTLLAIAAAALGGEGRALPARLASLTLLAAQTDFSEPGELGLFIDDSELAFLDALMWDQGYLDGDQMAASFQLLHARDLVWSRLMREYLLGQRSAPNDLMAWNADSTRLPFRMHSEYLHRLFLHNDLAEGRYLVDGRPVDLAAIGAPLYVLATERDHVSPWQSVYKIHRLCAAPLEFVLASGGHNAGIVSEPGHANRSYRSLPPGTAPSADLSPQAWLARASHSDGSWWPHWQQWLVQHSDRQPVAPPPMAATLGPAPGQFVARP</sequence>
<dbReference type="EMBL" id="WWCS01000056">
    <property type="protein sequence ID" value="MYN43410.1"/>
    <property type="molecule type" value="Genomic_DNA"/>
</dbReference>
<gene>
    <name evidence="7" type="ORF">GTP55_29130</name>
    <name evidence="6" type="ORF">GTP56_29195</name>
</gene>
<dbReference type="InterPro" id="IPR051321">
    <property type="entry name" value="PHA/PHB_synthase"/>
</dbReference>
<dbReference type="Proteomes" id="UP000466332">
    <property type="component" value="Unassembled WGS sequence"/>
</dbReference>
<feature type="domain" description="Poly-beta-hydroxybutyrate polymerase N-terminal" evidence="4">
    <location>
        <begin position="86"/>
        <end position="259"/>
    </location>
</feature>
<feature type="domain" description="Poly-beta-hydroxybutyrate polymerase N-terminal" evidence="5">
    <location>
        <begin position="28"/>
        <end position="67"/>
    </location>
</feature>
<evidence type="ECO:0000256" key="1">
    <source>
        <dbReference type="ARBA" id="ARBA00022679"/>
    </source>
</evidence>
<evidence type="ECO:0000256" key="2">
    <source>
        <dbReference type="ARBA" id="ARBA00023315"/>
    </source>
</evidence>
<dbReference type="Pfam" id="PF07167">
    <property type="entry name" value="PhaC_N"/>
    <property type="match status" value="1"/>
</dbReference>
<evidence type="ECO:0000313" key="8">
    <source>
        <dbReference type="Proteomes" id="UP000466332"/>
    </source>
</evidence>
<evidence type="ECO:0000259" key="5">
    <source>
        <dbReference type="Pfam" id="PF12551"/>
    </source>
</evidence>
<comment type="caution">
    <text evidence="6">The sequence shown here is derived from an EMBL/GenBank/DDBJ whole genome shotgun (WGS) entry which is preliminary data.</text>
</comment>
<keyword evidence="1" id="KW-0808">Transferase</keyword>
<dbReference type="GO" id="GO:0016746">
    <property type="term" value="F:acyltransferase activity"/>
    <property type="evidence" value="ECO:0007669"/>
    <property type="project" value="UniProtKB-KW"/>
</dbReference>
<dbReference type="GO" id="GO:0016787">
    <property type="term" value="F:hydrolase activity"/>
    <property type="evidence" value="ECO:0007669"/>
    <property type="project" value="UniProtKB-KW"/>
</dbReference>
<dbReference type="SUPFAM" id="SSF53474">
    <property type="entry name" value="alpha/beta-Hydrolases"/>
    <property type="match status" value="1"/>
</dbReference>
<dbReference type="EMBL" id="WWCR01000085">
    <property type="protein sequence ID" value="MYM76241.1"/>
    <property type="molecule type" value="Genomic_DNA"/>
</dbReference>
<dbReference type="AlphaFoldDB" id="A0A7X4H6H2"/>
<dbReference type="InterPro" id="IPR029058">
    <property type="entry name" value="AB_hydrolase_fold"/>
</dbReference>
<keyword evidence="8" id="KW-1185">Reference proteome</keyword>
<evidence type="ECO:0000313" key="9">
    <source>
        <dbReference type="Proteomes" id="UP000469734"/>
    </source>
</evidence>
<dbReference type="GO" id="GO:0042619">
    <property type="term" value="P:poly-hydroxybutyrate biosynthetic process"/>
    <property type="evidence" value="ECO:0007669"/>
    <property type="project" value="InterPro"/>
</dbReference>
<accession>A0A7X4H6H2</accession>
<dbReference type="Pfam" id="PF12551">
    <property type="entry name" value="PHBC_N"/>
    <property type="match status" value="1"/>
</dbReference>
<proteinExistence type="predicted"/>
<dbReference type="InterPro" id="IPR022211">
    <property type="entry name" value="PHBC_N"/>
</dbReference>
<keyword evidence="6" id="KW-0378">Hydrolase</keyword>
<reference evidence="8 9" key="1">
    <citation type="submission" date="2019-12" db="EMBL/GenBank/DDBJ databases">
        <title>Novel species isolated from a subtropical stream in China.</title>
        <authorList>
            <person name="Lu H."/>
        </authorList>
    </citation>
    <scope>NUCLEOTIDE SEQUENCE [LARGE SCALE GENOMIC DNA]</scope>
    <source>
        <strain evidence="7 8">FT109W</strain>
        <strain evidence="6 9">FT134W</strain>
    </source>
</reference>
<evidence type="ECO:0000313" key="7">
    <source>
        <dbReference type="EMBL" id="MYN43410.1"/>
    </source>
</evidence>
<organism evidence="6 9">
    <name type="scientific">Duganella margarita</name>
    <dbReference type="NCBI Taxonomy" id="2692170"/>
    <lineage>
        <taxon>Bacteria</taxon>
        <taxon>Pseudomonadati</taxon>
        <taxon>Pseudomonadota</taxon>
        <taxon>Betaproteobacteria</taxon>
        <taxon>Burkholderiales</taxon>
        <taxon>Oxalobacteraceae</taxon>
        <taxon>Telluria group</taxon>
        <taxon>Duganella</taxon>
    </lineage>
</organism>
<dbReference type="InterPro" id="IPR010941">
    <property type="entry name" value="PhaC_N"/>
</dbReference>